<evidence type="ECO:0000313" key="2">
    <source>
        <dbReference type="Proteomes" id="UP001184230"/>
    </source>
</evidence>
<organism evidence="1 2">
    <name type="scientific">Variovorax soli</name>
    <dbReference type="NCBI Taxonomy" id="376815"/>
    <lineage>
        <taxon>Bacteria</taxon>
        <taxon>Pseudomonadati</taxon>
        <taxon>Pseudomonadota</taxon>
        <taxon>Betaproteobacteria</taxon>
        <taxon>Burkholderiales</taxon>
        <taxon>Comamonadaceae</taxon>
        <taxon>Variovorax</taxon>
    </lineage>
</organism>
<name>A0ABU1N738_9BURK</name>
<keyword evidence="2" id="KW-1185">Reference proteome</keyword>
<comment type="caution">
    <text evidence="1">The sequence shown here is derived from an EMBL/GenBank/DDBJ whole genome shotgun (WGS) entry which is preliminary data.</text>
</comment>
<protein>
    <submittedName>
        <fullName evidence="1">Uncharacterized protein</fullName>
    </submittedName>
</protein>
<dbReference type="EMBL" id="JAVDRF010000001">
    <property type="protein sequence ID" value="MDR6534263.1"/>
    <property type="molecule type" value="Genomic_DNA"/>
</dbReference>
<dbReference type="RefSeq" id="WP_309897668.1">
    <property type="nucleotide sequence ID" value="NZ_JAVDRF010000001.1"/>
</dbReference>
<proteinExistence type="predicted"/>
<evidence type="ECO:0000313" key="1">
    <source>
        <dbReference type="EMBL" id="MDR6534263.1"/>
    </source>
</evidence>
<reference evidence="1 2" key="1">
    <citation type="submission" date="2023-07" db="EMBL/GenBank/DDBJ databases">
        <title>Sorghum-associated microbial communities from plants grown in Nebraska, USA.</title>
        <authorList>
            <person name="Schachtman D."/>
        </authorList>
    </citation>
    <scope>NUCLEOTIDE SEQUENCE [LARGE SCALE GENOMIC DNA]</scope>
    <source>
        <strain evidence="1 2">DS1781</strain>
    </source>
</reference>
<sequence length="50" mass="5288">MDKASVRDAVFLIKAPLVGAFSFSPDPLAAGAEHREIHEARASLPSKLLG</sequence>
<dbReference type="Proteomes" id="UP001184230">
    <property type="component" value="Unassembled WGS sequence"/>
</dbReference>
<accession>A0ABU1N738</accession>
<gene>
    <name evidence="1" type="ORF">J2739_000023</name>
</gene>